<dbReference type="GO" id="GO:0004673">
    <property type="term" value="F:protein histidine kinase activity"/>
    <property type="evidence" value="ECO:0007669"/>
    <property type="project" value="UniProtKB-EC"/>
</dbReference>
<dbReference type="EMBL" id="CP116810">
    <property type="protein sequence ID" value="WCL91454.1"/>
    <property type="molecule type" value="Genomic_DNA"/>
</dbReference>
<evidence type="ECO:0000313" key="9">
    <source>
        <dbReference type="EMBL" id="CAE26764.1"/>
    </source>
</evidence>
<dbReference type="Pfam" id="PF07568">
    <property type="entry name" value="HisKA_2"/>
    <property type="match status" value="1"/>
</dbReference>
<evidence type="ECO:0000313" key="10">
    <source>
        <dbReference type="EMBL" id="WCL91454.1"/>
    </source>
</evidence>
<keyword evidence="3" id="KW-0597">Phosphoprotein</keyword>
<dbReference type="GO" id="GO:0005524">
    <property type="term" value="F:ATP binding"/>
    <property type="evidence" value="ECO:0007669"/>
    <property type="project" value="UniProtKB-KW"/>
</dbReference>
<dbReference type="PhylomeDB" id="Q6NA65"/>
<dbReference type="EMBL" id="BX572597">
    <property type="protein sequence ID" value="CAE26764.1"/>
    <property type="molecule type" value="Genomic_DNA"/>
</dbReference>
<keyword evidence="6 9" id="KW-0418">Kinase</keyword>
<name>Q6NA65_RHOPA</name>
<keyword evidence="7" id="KW-0067">ATP-binding</keyword>
<evidence type="ECO:0000256" key="2">
    <source>
        <dbReference type="ARBA" id="ARBA00012438"/>
    </source>
</evidence>
<dbReference type="SMART" id="SM00387">
    <property type="entry name" value="HATPase_c"/>
    <property type="match status" value="1"/>
</dbReference>
<dbReference type="eggNOG" id="COG3920">
    <property type="taxonomic scope" value="Bacteria"/>
</dbReference>
<evidence type="ECO:0000313" key="11">
    <source>
        <dbReference type="Proteomes" id="UP000001426"/>
    </source>
</evidence>
<dbReference type="AlphaFoldDB" id="Q6NA65"/>
<dbReference type="Pfam" id="PF02518">
    <property type="entry name" value="HATPase_c"/>
    <property type="match status" value="1"/>
</dbReference>
<reference evidence="10" key="1">
    <citation type="submission" date="2003-07" db="EMBL/GenBank/DDBJ databases">
        <authorList>
            <consortium name="Rhodopseudomonas genome consortium"/>
            <person name="Larimer F."/>
            <person name="Harwood C."/>
        </authorList>
    </citation>
    <scope>NUCLEOTIDE SEQUENCE</scope>
    <source>
        <strain evidence="10">CGA009</strain>
    </source>
</reference>
<dbReference type="SMR" id="Q6NA65"/>
<dbReference type="Gene3D" id="3.30.565.10">
    <property type="entry name" value="Histidine kinase-like ATPase, C-terminal domain"/>
    <property type="match status" value="1"/>
</dbReference>
<keyword evidence="4" id="KW-0808">Transferase</keyword>
<keyword evidence="11" id="KW-1185">Reference proteome</keyword>
<dbReference type="InterPro" id="IPR036890">
    <property type="entry name" value="HATPase_C_sf"/>
</dbReference>
<evidence type="ECO:0000256" key="5">
    <source>
        <dbReference type="ARBA" id="ARBA00022741"/>
    </source>
</evidence>
<dbReference type="HOGENOM" id="CLU_1194147_0_0_5"/>
<proteinExistence type="predicted"/>
<dbReference type="PANTHER" id="PTHR41523">
    <property type="entry name" value="TWO-COMPONENT SYSTEM SENSOR PROTEIN"/>
    <property type="match status" value="1"/>
</dbReference>
<dbReference type="InterPro" id="IPR011495">
    <property type="entry name" value="Sig_transdc_His_kin_sub2_dim/P"/>
</dbReference>
<dbReference type="InterPro" id="IPR003594">
    <property type="entry name" value="HATPase_dom"/>
</dbReference>
<comment type="catalytic activity">
    <reaction evidence="1">
        <text>ATP + protein L-histidine = ADP + protein N-phospho-L-histidine.</text>
        <dbReference type="EC" id="2.7.13.3"/>
    </reaction>
</comment>
<organism evidence="9">
    <name type="scientific">Rhodopseudomonas palustris (strain ATCC BAA-98 / CGA009)</name>
    <dbReference type="NCBI Taxonomy" id="258594"/>
    <lineage>
        <taxon>Bacteria</taxon>
        <taxon>Pseudomonadati</taxon>
        <taxon>Pseudomonadota</taxon>
        <taxon>Alphaproteobacteria</taxon>
        <taxon>Hyphomicrobiales</taxon>
        <taxon>Nitrobacteraceae</taxon>
        <taxon>Rhodopseudomonas</taxon>
    </lineage>
</organism>
<reference evidence="10" key="3">
    <citation type="submission" date="2022-12" db="EMBL/GenBank/DDBJ databases">
        <title>Complete genome sequence of Rhodopseudomonas palustris CGA0092 and corrections to the R. palustris CGA009 genome sequence.</title>
        <authorList>
            <person name="Mazny B.R."/>
            <person name="Sheff O.F."/>
            <person name="LaSarre B."/>
            <person name="McKinlay A."/>
            <person name="McKinlay J.B."/>
        </authorList>
    </citation>
    <scope>NUCLEOTIDE SEQUENCE</scope>
    <source>
        <strain evidence="10">CGA009</strain>
    </source>
</reference>
<reference evidence="9 11" key="2">
    <citation type="journal article" date="2004" name="Nat. Biotechnol.">
        <title>Complete genome sequence of the metabolically versatile photosynthetic bacterium Rhodopseudomonas palustris.</title>
        <authorList>
            <person name="Larimer F.W."/>
            <person name="Chain P."/>
            <person name="Hauser L."/>
            <person name="Lamerdin J."/>
            <person name="Malfatti S."/>
            <person name="Do L."/>
            <person name="Land M.L."/>
            <person name="Pelletier D.A."/>
            <person name="Beatty J.T."/>
            <person name="Lang A.S."/>
            <person name="Tabita F.R."/>
            <person name="Gibson J.L."/>
            <person name="Hanson T.E."/>
            <person name="Bobst C."/>
            <person name="Torres J.L."/>
            <person name="Peres C."/>
            <person name="Harrison F.H."/>
            <person name="Gibson J."/>
            <person name="Harwood C.S."/>
        </authorList>
    </citation>
    <scope>NUCLEOTIDE SEQUENCE [LARGE SCALE GENOMIC DNA]</scope>
    <source>
        <strain evidence="11">ATCC BAA-98 / CGA009</strain>
        <strain evidence="9">CGA009</strain>
    </source>
</reference>
<accession>Q6NA65</accession>
<dbReference type="STRING" id="258594.RPA1322"/>
<dbReference type="KEGG" id="rpa:TX73_006780"/>
<dbReference type="PANTHER" id="PTHR41523:SF8">
    <property type="entry name" value="ETHYLENE RESPONSE SENSOR PROTEIN"/>
    <property type="match status" value="1"/>
</dbReference>
<protein>
    <recommendedName>
        <fullName evidence="2">histidine kinase</fullName>
        <ecNumber evidence="2">2.7.13.3</ecNumber>
    </recommendedName>
</protein>
<feature type="domain" description="Histidine kinase/HSP90-like ATPase" evidence="8">
    <location>
        <begin position="123"/>
        <end position="221"/>
    </location>
</feature>
<keyword evidence="5" id="KW-0547">Nucleotide-binding</keyword>
<evidence type="ECO:0000256" key="6">
    <source>
        <dbReference type="ARBA" id="ARBA00022777"/>
    </source>
</evidence>
<evidence type="ECO:0000256" key="1">
    <source>
        <dbReference type="ARBA" id="ARBA00000085"/>
    </source>
</evidence>
<evidence type="ECO:0000256" key="7">
    <source>
        <dbReference type="ARBA" id="ARBA00022840"/>
    </source>
</evidence>
<dbReference type="EC" id="2.7.13.3" evidence="2"/>
<evidence type="ECO:0000256" key="3">
    <source>
        <dbReference type="ARBA" id="ARBA00022553"/>
    </source>
</evidence>
<dbReference type="GeneID" id="66892345"/>
<dbReference type="SUPFAM" id="SSF55874">
    <property type="entry name" value="ATPase domain of HSP90 chaperone/DNA topoisomerase II/histidine kinase"/>
    <property type="match status" value="1"/>
</dbReference>
<gene>
    <name evidence="9" type="ordered locus">RPA1322</name>
    <name evidence="10" type="ORF">TX73_006780</name>
</gene>
<sequence length="232" mass="24743">MIGEASIHGGTSVLIDSPIGLYMNAECNHRIANSLQMVASLISMESLQLQDDQARRSLEMAGLRIQAIAGVHRRLYSTSLGEDSLDLADYLISLIRELRPLCLPSLNSGRLLADLIPMTVPPETATSLGLIAAEAVVNACKYAYSDGRCGDVIIQIRRNGLGGGAMSIADTGCGRSVDDGATKSGFGSRVIDLAADRIGATIRYEDNRPGTRLIVDFPVKPSMQCPIISLPE</sequence>
<evidence type="ECO:0000259" key="8">
    <source>
        <dbReference type="SMART" id="SM00387"/>
    </source>
</evidence>
<evidence type="ECO:0000256" key="4">
    <source>
        <dbReference type="ARBA" id="ARBA00022679"/>
    </source>
</evidence>
<dbReference type="Proteomes" id="UP000001426">
    <property type="component" value="Chromosome"/>
</dbReference>
<dbReference type="RefSeq" id="WP_011156884.1">
    <property type="nucleotide sequence ID" value="NZ_CP116810.1"/>
</dbReference>